<dbReference type="Gene3D" id="3.30.70.1430">
    <property type="entry name" value="Multidrug efflux transporter AcrB pore domain"/>
    <property type="match status" value="2"/>
</dbReference>
<evidence type="ECO:0000256" key="4">
    <source>
        <dbReference type="ARBA" id="ARBA00022475"/>
    </source>
</evidence>
<dbReference type="FunFam" id="3.30.70.1430:FF:000001">
    <property type="entry name" value="Efflux pump membrane transporter"/>
    <property type="match status" value="1"/>
</dbReference>
<dbReference type="Gene3D" id="3.30.70.1320">
    <property type="entry name" value="Multidrug efflux transporter AcrB pore domain like"/>
    <property type="match status" value="1"/>
</dbReference>
<dbReference type="FunFam" id="1.20.1640.10:FF:000001">
    <property type="entry name" value="Efflux pump membrane transporter"/>
    <property type="match status" value="1"/>
</dbReference>
<evidence type="ECO:0000256" key="7">
    <source>
        <dbReference type="ARBA" id="ARBA00022989"/>
    </source>
</evidence>
<evidence type="ECO:0000313" key="10">
    <source>
        <dbReference type="EMBL" id="ADR35304.1"/>
    </source>
</evidence>
<feature type="transmembrane region" description="Helical" evidence="9">
    <location>
        <begin position="897"/>
        <end position="917"/>
    </location>
</feature>
<evidence type="ECO:0000256" key="2">
    <source>
        <dbReference type="ARBA" id="ARBA00010942"/>
    </source>
</evidence>
<dbReference type="AlphaFoldDB" id="E4U3N8"/>
<dbReference type="GO" id="GO:0015562">
    <property type="term" value="F:efflux transmembrane transporter activity"/>
    <property type="evidence" value="ECO:0007669"/>
    <property type="project" value="InterPro"/>
</dbReference>
<dbReference type="PRINTS" id="PR00702">
    <property type="entry name" value="ACRIFLAVINRP"/>
</dbReference>
<dbReference type="Gene3D" id="1.20.1640.10">
    <property type="entry name" value="Multidrug efflux transporter AcrB transmembrane domain"/>
    <property type="match status" value="2"/>
</dbReference>
<dbReference type="NCBIfam" id="TIGR00915">
    <property type="entry name" value="2A0602"/>
    <property type="match status" value="1"/>
</dbReference>
<protein>
    <submittedName>
        <fullName evidence="10">Transporter, hydrophobe/amphiphile efflux-1 (HAE1) family</fullName>
    </submittedName>
</protein>
<keyword evidence="10" id="KW-0614">Plasmid</keyword>
<gene>
    <name evidence="10" type="ordered locus">Sulku_2654</name>
</gene>
<dbReference type="GO" id="GO:0005886">
    <property type="term" value="C:plasma membrane"/>
    <property type="evidence" value="ECO:0007669"/>
    <property type="project" value="UniProtKB-SubCell"/>
</dbReference>
<evidence type="ECO:0000256" key="8">
    <source>
        <dbReference type="ARBA" id="ARBA00023136"/>
    </source>
</evidence>
<dbReference type="SUPFAM" id="SSF82866">
    <property type="entry name" value="Multidrug efflux transporter AcrB transmembrane domain"/>
    <property type="match status" value="2"/>
</dbReference>
<dbReference type="KEGG" id="sku:Sulku_2654"/>
<feature type="transmembrane region" description="Helical" evidence="9">
    <location>
        <begin position="535"/>
        <end position="553"/>
    </location>
</feature>
<keyword evidence="3" id="KW-0813">Transport</keyword>
<dbReference type="eggNOG" id="COG0841">
    <property type="taxonomic scope" value="Bacteria"/>
</dbReference>
<name>E4U3N8_SULKY</name>
<dbReference type="Gene3D" id="3.30.70.1440">
    <property type="entry name" value="Multidrug efflux transporter AcrB pore domain"/>
    <property type="match status" value="1"/>
</dbReference>
<keyword evidence="4" id="KW-1003">Cell membrane</keyword>
<sequence>MFSKYFIDRPIFSTVLSVIIILAGLIGLNKLPIQEYPAVVPPQIMVQATYPGADAETLAKTVASPLEDAINGAKNMIYMSSTASPSGTLSISVTFATGTDPAAANVDINNRVQVALTKLPEEVRRQGISVRERSPDILRVVGFTSKGEVHDALWLNNYALINVMDDIKRIKGVGDAFLFGSKEYAVRIWLRPDKMAAYNLTPKDVLGVIEGQNVQMSAGHIGEEPVASNQAFDYTVTTEGRLKTAEEFGNILVRSNEDGSSLHLKDVARVELGAERYMLKGMLNKQDMAVAGVFLAPGANALEVSAELDKVLAEASKEFPKDVQYTSLYDTTKFVQTSINEVKHTLLEAFIMVVIIIYLFLGNWRATIIPVLAIPVSIIGTFAGLYMAGFSINLLTLFALILAIGLVVDDAIVVIENVERVLRTDEKITVKEATVIAMKEIAGPVIAIVLVLSAVFIPAGLSGGFSGVMYQQFAMTIVISVAISGLVALTLTPALCAVFLKKHESEPIFIIRLFNRFFERLTLWFSASVKKMIRYAALNVLIFGVMIASAVWMTQKLPTGLVPGEDKGVVLILSYLMPGASLERTVNAQKEVIEAASSNPNIDYVGAMSGIDFATFAFKSDAGVAFAGLKDWSLRKSPEQESTALVGSLMGQFSQNKEAMVIAVNLPAIIGMSSTGGFDMYVQDRKGGDIQDLSNYVGQIVAEANKRPELRAVRTTMNTEVPQYHITIDKDKAKAMNVEISDIYDTLGTTFGSGYANDFNMFGRVYHVNLQVESNYRDDVEDYSDVFVRSASGALIPISSLVHAERVVGPSVIQRFNMFTAGQISAEPAPGYSSGEAMRIIEEISSKILPEGYSIAWTGTAYQEKKLAAEGNNTFVYAIVFIFLILAALYESWSIPFAVLMTVPFALLGASLGVYWRGLENDIYFQVGLVTLVGLAAKNAILIVEFAQQKLKEGMSLYDATIAGATIRFRPIVMTSLAFIGGTLPLVISTGAGANSRHIIGTTVVSGMTLLTVVAIFFIPLFYYLIIKLTNKFKRKEAQHEA</sequence>
<dbReference type="RefSeq" id="WP_013449916.1">
    <property type="nucleotide sequence ID" value="NC_014754.1"/>
</dbReference>
<feature type="transmembrane region" description="Helical" evidence="9">
    <location>
        <begin position="441"/>
        <end position="461"/>
    </location>
</feature>
<proteinExistence type="inferred from homology"/>
<organism evidence="10 11">
    <name type="scientific">Sulfuricurvum kujiense (strain ATCC BAA-921 / DSM 16994 / JCM 11577 / YK-1)</name>
    <dbReference type="NCBI Taxonomy" id="709032"/>
    <lineage>
        <taxon>Bacteria</taxon>
        <taxon>Pseudomonadati</taxon>
        <taxon>Campylobacterota</taxon>
        <taxon>Epsilonproteobacteria</taxon>
        <taxon>Campylobacterales</taxon>
        <taxon>Sulfurimonadaceae</taxon>
        <taxon>Sulfuricurvum</taxon>
    </lineage>
</organism>
<feature type="transmembrane region" description="Helical" evidence="9">
    <location>
        <begin position="344"/>
        <end position="361"/>
    </location>
</feature>
<evidence type="ECO:0000256" key="9">
    <source>
        <dbReference type="SAM" id="Phobius"/>
    </source>
</evidence>
<feature type="transmembrane region" description="Helical" evidence="9">
    <location>
        <begin position="874"/>
        <end position="890"/>
    </location>
</feature>
<evidence type="ECO:0000256" key="1">
    <source>
        <dbReference type="ARBA" id="ARBA00004429"/>
    </source>
</evidence>
<dbReference type="Pfam" id="PF00873">
    <property type="entry name" value="ACR_tran"/>
    <property type="match status" value="1"/>
</dbReference>
<keyword evidence="11" id="KW-1185">Reference proteome</keyword>
<keyword evidence="5" id="KW-0997">Cell inner membrane</keyword>
<dbReference type="PANTHER" id="PTHR32063">
    <property type="match status" value="1"/>
</dbReference>
<reference evidence="10 11" key="1">
    <citation type="journal article" date="2012" name="Stand. Genomic Sci.">
        <title>Complete genome sequence of the sulfur compounds oxidizing chemolithoautotroph Sulfuricurvum kujiense type strain (YK-1(T)).</title>
        <authorList>
            <person name="Han C."/>
            <person name="Kotsyurbenko O."/>
            <person name="Chertkov O."/>
            <person name="Held B."/>
            <person name="Lapidus A."/>
            <person name="Nolan M."/>
            <person name="Lucas S."/>
            <person name="Hammon N."/>
            <person name="Deshpande S."/>
            <person name="Cheng J.F."/>
            <person name="Tapia R."/>
            <person name="Goodwin L.A."/>
            <person name="Pitluck S."/>
            <person name="Liolios K."/>
            <person name="Pagani I."/>
            <person name="Ivanova N."/>
            <person name="Mavromatis K."/>
            <person name="Mikhailova N."/>
            <person name="Pati A."/>
            <person name="Chen A."/>
            <person name="Palaniappan K."/>
            <person name="Land M."/>
            <person name="Hauser L."/>
            <person name="Chang Y.J."/>
            <person name="Jeffries C.D."/>
            <person name="Brambilla E.M."/>
            <person name="Rohde M."/>
            <person name="Spring S."/>
            <person name="Sikorski J."/>
            <person name="Goker M."/>
            <person name="Woyke T."/>
            <person name="Bristow J."/>
            <person name="Eisen J.A."/>
            <person name="Markowitz V."/>
            <person name="Hugenholtz P."/>
            <person name="Kyrpides N.C."/>
            <person name="Klenk H.P."/>
            <person name="Detter J.C."/>
        </authorList>
    </citation>
    <scope>NUCLEOTIDE SEQUENCE [LARGE SCALE GENOMIC DNA]</scope>
    <source>
        <strain evidence="11">ATCC BAA-921 / DSM 16994 / JCM 11577 / YK-1</strain>
    </source>
</reference>
<evidence type="ECO:0000256" key="3">
    <source>
        <dbReference type="ARBA" id="ARBA00022448"/>
    </source>
</evidence>
<feature type="transmembrane region" description="Helical" evidence="9">
    <location>
        <begin position="923"/>
        <end position="946"/>
    </location>
</feature>
<feature type="transmembrane region" description="Helical" evidence="9">
    <location>
        <begin position="967"/>
        <end position="988"/>
    </location>
</feature>
<evidence type="ECO:0000256" key="6">
    <source>
        <dbReference type="ARBA" id="ARBA00022692"/>
    </source>
</evidence>
<dbReference type="PANTHER" id="PTHR32063:SF13">
    <property type="entry name" value="MULTIDRUG EFFLUX PUMP SUBUNIT ACRB-RELATED"/>
    <property type="match status" value="1"/>
</dbReference>
<feature type="transmembrane region" description="Helical" evidence="9">
    <location>
        <begin position="12"/>
        <end position="28"/>
    </location>
</feature>
<geneLocation type="plasmid" evidence="10 11">
    <name>pSULKU01</name>
</geneLocation>
<keyword evidence="6 9" id="KW-0812">Transmembrane</keyword>
<dbReference type="SUPFAM" id="SSF82714">
    <property type="entry name" value="Multidrug efflux transporter AcrB TolC docking domain, DN and DC subdomains"/>
    <property type="match status" value="2"/>
</dbReference>
<dbReference type="OrthoDB" id="9759330at2"/>
<dbReference type="HOGENOM" id="CLU_002755_1_1_7"/>
<accession>E4U3N8</accession>
<dbReference type="InterPro" id="IPR004764">
    <property type="entry name" value="MdtF-like"/>
</dbReference>
<feature type="transmembrane region" description="Helical" evidence="9">
    <location>
        <begin position="394"/>
        <end position="415"/>
    </location>
</feature>
<dbReference type="NCBIfam" id="NF000282">
    <property type="entry name" value="RND_permease_1"/>
    <property type="match status" value="1"/>
</dbReference>
<dbReference type="GO" id="GO:0009636">
    <property type="term" value="P:response to toxic substance"/>
    <property type="evidence" value="ECO:0007669"/>
    <property type="project" value="UniProtKB-ARBA"/>
</dbReference>
<feature type="transmembrane region" description="Helical" evidence="9">
    <location>
        <begin position="473"/>
        <end position="500"/>
    </location>
</feature>
<dbReference type="SUPFAM" id="SSF82693">
    <property type="entry name" value="Multidrug efflux transporter AcrB pore domain, PN1, PN2, PC1 and PC2 subdomains"/>
    <property type="match status" value="3"/>
</dbReference>
<dbReference type="Proteomes" id="UP000008721">
    <property type="component" value="Plasmid pSULKU01"/>
</dbReference>
<keyword evidence="7 9" id="KW-1133">Transmembrane helix</keyword>
<evidence type="ECO:0000256" key="5">
    <source>
        <dbReference type="ARBA" id="ARBA00022519"/>
    </source>
</evidence>
<dbReference type="EMBL" id="CP002356">
    <property type="protein sequence ID" value="ADR35304.1"/>
    <property type="molecule type" value="Genomic_DNA"/>
</dbReference>
<keyword evidence="8 9" id="KW-0472">Membrane</keyword>
<comment type="similarity">
    <text evidence="2">Belongs to the resistance-nodulation-cell division (RND) (TC 2.A.6) family.</text>
</comment>
<comment type="subcellular location">
    <subcellularLocation>
        <location evidence="1">Cell inner membrane</location>
        <topology evidence="1">Multi-pass membrane protein</topology>
    </subcellularLocation>
</comment>
<dbReference type="Gene3D" id="3.30.2090.10">
    <property type="entry name" value="Multidrug efflux transporter AcrB TolC docking domain, DN and DC subdomains"/>
    <property type="match status" value="2"/>
</dbReference>
<evidence type="ECO:0000313" key="11">
    <source>
        <dbReference type="Proteomes" id="UP000008721"/>
    </source>
</evidence>
<feature type="transmembrane region" description="Helical" evidence="9">
    <location>
        <begin position="1000"/>
        <end position="1026"/>
    </location>
</feature>
<feature type="transmembrane region" description="Helical" evidence="9">
    <location>
        <begin position="368"/>
        <end position="388"/>
    </location>
</feature>
<dbReference type="InterPro" id="IPR001036">
    <property type="entry name" value="Acrflvin-R"/>
</dbReference>
<dbReference type="GO" id="GO:0042910">
    <property type="term" value="F:xenobiotic transmembrane transporter activity"/>
    <property type="evidence" value="ECO:0007669"/>
    <property type="project" value="TreeGrafter"/>
</dbReference>
<dbReference type="InterPro" id="IPR027463">
    <property type="entry name" value="AcrB_DN_DC_subdom"/>
</dbReference>